<gene>
    <name evidence="5" type="ORF">EG028_07265</name>
</gene>
<accession>A0A3N4MED9</accession>
<keyword evidence="2" id="KW-0798">TonB box</keyword>
<evidence type="ECO:0000313" key="6">
    <source>
        <dbReference type="Proteomes" id="UP000279089"/>
    </source>
</evidence>
<organism evidence="5 6">
    <name type="scientific">Chitinophaga barathri</name>
    <dbReference type="NCBI Taxonomy" id="1647451"/>
    <lineage>
        <taxon>Bacteria</taxon>
        <taxon>Pseudomonadati</taxon>
        <taxon>Bacteroidota</taxon>
        <taxon>Chitinophagia</taxon>
        <taxon>Chitinophagales</taxon>
        <taxon>Chitinophagaceae</taxon>
        <taxon>Chitinophaga</taxon>
    </lineage>
</organism>
<dbReference type="InterPro" id="IPR012910">
    <property type="entry name" value="Plug_dom"/>
</dbReference>
<keyword evidence="6" id="KW-1185">Reference proteome</keyword>
<evidence type="ECO:0000256" key="2">
    <source>
        <dbReference type="RuleBase" id="RU003357"/>
    </source>
</evidence>
<dbReference type="InterPro" id="IPR000531">
    <property type="entry name" value="Beta-barrel_TonB"/>
</dbReference>
<dbReference type="PROSITE" id="PS52016">
    <property type="entry name" value="TONB_DEPENDENT_REC_3"/>
    <property type="match status" value="1"/>
</dbReference>
<evidence type="ECO:0000259" key="4">
    <source>
        <dbReference type="Pfam" id="PF07715"/>
    </source>
</evidence>
<dbReference type="AlphaFoldDB" id="A0A3N4MED9"/>
<dbReference type="InterPro" id="IPR039426">
    <property type="entry name" value="TonB-dep_rcpt-like"/>
</dbReference>
<keyword evidence="1" id="KW-1134">Transmembrane beta strand</keyword>
<dbReference type="NCBIfam" id="TIGR04056">
    <property type="entry name" value="OMP_RagA_SusC"/>
    <property type="match status" value="1"/>
</dbReference>
<comment type="subcellular location">
    <subcellularLocation>
        <location evidence="1">Cell outer membrane</location>
        <topology evidence="1">Multi-pass membrane protein</topology>
    </subcellularLocation>
</comment>
<dbReference type="Pfam" id="PF07715">
    <property type="entry name" value="Plug"/>
    <property type="match status" value="1"/>
</dbReference>
<protein>
    <submittedName>
        <fullName evidence="5">TonB-dependent receptor</fullName>
    </submittedName>
</protein>
<dbReference type="SUPFAM" id="SSF56935">
    <property type="entry name" value="Porins"/>
    <property type="match status" value="1"/>
</dbReference>
<dbReference type="Pfam" id="PF00593">
    <property type="entry name" value="TonB_dep_Rec_b-barrel"/>
    <property type="match status" value="1"/>
</dbReference>
<dbReference type="InterPro" id="IPR023997">
    <property type="entry name" value="TonB-dep_OMP_SusC/RagA_CS"/>
</dbReference>
<keyword evidence="1" id="KW-0813">Transport</keyword>
<dbReference type="InterPro" id="IPR023996">
    <property type="entry name" value="TonB-dep_OMP_SusC/RagA"/>
</dbReference>
<dbReference type="InterPro" id="IPR037066">
    <property type="entry name" value="Plug_dom_sf"/>
</dbReference>
<evidence type="ECO:0000259" key="3">
    <source>
        <dbReference type="Pfam" id="PF00593"/>
    </source>
</evidence>
<proteinExistence type="inferred from homology"/>
<dbReference type="Gene3D" id="2.60.40.1120">
    <property type="entry name" value="Carboxypeptidase-like, regulatory domain"/>
    <property type="match status" value="1"/>
</dbReference>
<name>A0A3N4MED9_9BACT</name>
<dbReference type="SUPFAM" id="SSF49464">
    <property type="entry name" value="Carboxypeptidase regulatory domain-like"/>
    <property type="match status" value="1"/>
</dbReference>
<dbReference type="Proteomes" id="UP000279089">
    <property type="component" value="Unassembled WGS sequence"/>
</dbReference>
<keyword evidence="5" id="KW-0675">Receptor</keyword>
<keyword evidence="1" id="KW-0812">Transmembrane</keyword>
<dbReference type="Gene3D" id="2.170.130.10">
    <property type="entry name" value="TonB-dependent receptor, plug domain"/>
    <property type="match status" value="1"/>
</dbReference>
<evidence type="ECO:0000313" key="5">
    <source>
        <dbReference type="EMBL" id="RPD41948.1"/>
    </source>
</evidence>
<keyword evidence="1 2" id="KW-0472">Membrane</keyword>
<dbReference type="GO" id="GO:0009279">
    <property type="term" value="C:cell outer membrane"/>
    <property type="evidence" value="ECO:0007669"/>
    <property type="project" value="UniProtKB-SubCell"/>
</dbReference>
<keyword evidence="1" id="KW-0998">Cell outer membrane</keyword>
<dbReference type="EMBL" id="RMBX01000003">
    <property type="protein sequence ID" value="RPD41948.1"/>
    <property type="molecule type" value="Genomic_DNA"/>
</dbReference>
<reference evidence="6" key="1">
    <citation type="submission" date="2018-11" db="EMBL/GenBank/DDBJ databases">
        <title>Chitinophaga lutea sp.nov., isolate from arsenic contaminated soil.</title>
        <authorList>
            <person name="Zong Y."/>
        </authorList>
    </citation>
    <scope>NUCLEOTIDE SEQUENCE [LARGE SCALE GENOMIC DNA]</scope>
    <source>
        <strain evidence="6">YLT18</strain>
    </source>
</reference>
<dbReference type="InterPro" id="IPR008969">
    <property type="entry name" value="CarboxyPept-like_regulatory"/>
</dbReference>
<dbReference type="RefSeq" id="WP_120514918.1">
    <property type="nucleotide sequence ID" value="NZ_QXZY01000002.1"/>
</dbReference>
<dbReference type="OrthoDB" id="9768177at2"/>
<dbReference type="Pfam" id="PF13715">
    <property type="entry name" value="CarbopepD_reg_2"/>
    <property type="match status" value="1"/>
</dbReference>
<sequence length="1013" mass="113081">MRKFHVRKLLLLPGAGFLLAGLWALPARAKPAGNLETYFYLHAADEVKGTVVDAFGKPLPLVEIRVKSSSATAVTNTDGEFSIKAQKGDVLILSLKDFNSTEFTVRDADNFTVRLSHKFRPNDSTYQILYGTQKRSTNIQSISEVYTQELNKTYSTNLYGMLTGRMAGLAISQQGGLPGFIDENTASLRDRAPMVMIDGSPGRNVLSINPEQIESVTLLKDALSTAMYGMRAANGILMITTRKGDAGPQRIDFTATAGVTQPTKSYTPTSAYDFARLYNEALANENKPAAYSDADLEAYRTHSDPYGHPDVDWRDEVLRKNALFQRYNLNVSGGRENARYFVSLDYTNQNGLYKTESFNKYNTNADVKRYQVRSNIDVKVNRSISASLNIMGRIQTNNEPGALGLGIMRSILTTPRNAYPVKNPDGSLGGNGSYSQNIYGETVMSGYTNLYTRDLNADLNLRGDLSDLVKGLWAKGTASFYTNFTELIVRSKDNAVYSMRVEPGGDTTYQKFGESTDMSNSTGSNTTERFLFTEAQLGYTRQFGKHGVNAILTGNNDTRTLGSQLPQTFIGVGGRFQYNFDERYMAEVAVGYNGTNRYHPDRRYDWFPAFGLGWNIAKEDFMQSASWLSALKLRASYGKVGNSFNSNRTFGTGESYFIYNQYYVTGTSYSFGTTHTSLTGVREGALNNEFVTWEKAKKANIGLDIAILKNKLSFTADYYNNKFYDVLMTRGSNTALLGVAYPQENIGVTRYTGVEFTANYQNTINNKLNYWVNANLSFNKGVSEFIDEPNKPYSWLIRTGRYTGMSYGYLSDGLFKTDEEAQKAAQLPGAVPRAGDIKYKDLNDDGVINAFDETLITPEKPDIYYGLNMGLSCHGIDLAVLFQGVANRYSNVRMVEFGEEGKNTIYAHHLNRWTPQTAETATYPRLTIGGSFNNTQNSDYWIQNTSYLRLKNIELGYTLPYALTHRIRIASTRIFVNGTNLLTFTKVKDTDPENLAGNYPILKVLYAGINIKF</sequence>
<feature type="domain" description="TonB-dependent receptor plug" evidence="4">
    <location>
        <begin position="138"/>
        <end position="236"/>
    </location>
</feature>
<dbReference type="NCBIfam" id="TIGR04057">
    <property type="entry name" value="SusC_RagA_signa"/>
    <property type="match status" value="1"/>
</dbReference>
<evidence type="ECO:0000256" key="1">
    <source>
        <dbReference type="PROSITE-ProRule" id="PRU01360"/>
    </source>
</evidence>
<feature type="domain" description="TonB-dependent receptor-like beta-barrel" evidence="3">
    <location>
        <begin position="419"/>
        <end position="882"/>
    </location>
</feature>
<comment type="similarity">
    <text evidence="1 2">Belongs to the TonB-dependent receptor family.</text>
</comment>
<comment type="caution">
    <text evidence="5">The sequence shown here is derived from an EMBL/GenBank/DDBJ whole genome shotgun (WGS) entry which is preliminary data.</text>
</comment>